<dbReference type="GO" id="GO:0046872">
    <property type="term" value="F:metal ion binding"/>
    <property type="evidence" value="ECO:0007669"/>
    <property type="project" value="UniProtKB-KW"/>
</dbReference>
<feature type="region of interest" description="Disordered" evidence="9">
    <location>
        <begin position="16"/>
        <end position="41"/>
    </location>
</feature>
<comment type="similarity">
    <text evidence="2 8">Belongs to the FAN1 family.</text>
</comment>
<comment type="catalytic activity">
    <reaction evidence="1 8">
        <text>Hydrolytically removes 5'-nucleotides successively from the 3'-hydroxy termini of 3'-hydroxy-terminated oligonucleotides.</text>
        <dbReference type="EC" id="3.1.4.1"/>
    </reaction>
</comment>
<dbReference type="PANTHER" id="PTHR15749">
    <property type="entry name" value="FANCONI-ASSOCIATED NUCLEASE 1"/>
    <property type="match status" value="1"/>
</dbReference>
<dbReference type="AlphaFoldDB" id="A0A7S3VN03"/>
<reference evidence="11" key="1">
    <citation type="submission" date="2021-01" db="EMBL/GenBank/DDBJ databases">
        <authorList>
            <person name="Corre E."/>
            <person name="Pelletier E."/>
            <person name="Niang G."/>
            <person name="Scheremetjew M."/>
            <person name="Finn R."/>
            <person name="Kale V."/>
            <person name="Holt S."/>
            <person name="Cochrane G."/>
            <person name="Meng A."/>
            <person name="Brown T."/>
            <person name="Cohen L."/>
        </authorList>
    </citation>
    <scope>NUCLEOTIDE SEQUENCE</scope>
    <source>
        <strain evidence="11">CCMP1320</strain>
    </source>
</reference>
<feature type="domain" description="VRR-NUC" evidence="10">
    <location>
        <begin position="303"/>
        <end position="417"/>
    </location>
</feature>
<evidence type="ECO:0000259" key="10">
    <source>
        <dbReference type="SMART" id="SM00990"/>
    </source>
</evidence>
<comment type="subcellular location">
    <subcellularLocation>
        <location evidence="8">Nucleus</location>
    </subcellularLocation>
</comment>
<evidence type="ECO:0000256" key="3">
    <source>
        <dbReference type="ARBA" id="ARBA00022722"/>
    </source>
</evidence>
<keyword evidence="8" id="KW-0234">DNA repair</keyword>
<accession>A0A7S3VN03</accession>
<dbReference type="CDD" id="cd22326">
    <property type="entry name" value="FAN1-like"/>
    <property type="match status" value="1"/>
</dbReference>
<comment type="cofactor">
    <cofactor evidence="8">
        <name>Mg(2+)</name>
        <dbReference type="ChEBI" id="CHEBI:18420"/>
    </cofactor>
    <cofactor evidence="8">
        <name>Mn(2+)</name>
        <dbReference type="ChEBI" id="CHEBI:29035"/>
    </cofactor>
</comment>
<proteinExistence type="inferred from homology"/>
<dbReference type="InterPro" id="IPR011856">
    <property type="entry name" value="tRNA_endonuc-like_dom_sf"/>
</dbReference>
<dbReference type="PANTHER" id="PTHR15749:SF4">
    <property type="entry name" value="FANCONI-ASSOCIATED NUCLEASE 1"/>
    <property type="match status" value="1"/>
</dbReference>
<dbReference type="InterPro" id="IPR014883">
    <property type="entry name" value="VRR_NUC"/>
</dbReference>
<dbReference type="GO" id="GO:0017108">
    <property type="term" value="F:5'-flap endonuclease activity"/>
    <property type="evidence" value="ECO:0007669"/>
    <property type="project" value="TreeGrafter"/>
</dbReference>
<keyword evidence="6 8" id="KW-0460">Magnesium</keyword>
<evidence type="ECO:0000256" key="9">
    <source>
        <dbReference type="SAM" id="MobiDB-lite"/>
    </source>
</evidence>
<evidence type="ECO:0000256" key="6">
    <source>
        <dbReference type="ARBA" id="ARBA00022842"/>
    </source>
</evidence>
<keyword evidence="8" id="KW-0539">Nucleus</keyword>
<dbReference type="EMBL" id="HBIP01015635">
    <property type="protein sequence ID" value="CAE0494027.1"/>
    <property type="molecule type" value="Transcribed_RNA"/>
</dbReference>
<dbReference type="Gene3D" id="3.40.1350.10">
    <property type="match status" value="1"/>
</dbReference>
<dbReference type="InterPro" id="IPR049132">
    <property type="entry name" value="FAN1-like_euk"/>
</dbReference>
<dbReference type="GO" id="GO:0005634">
    <property type="term" value="C:nucleus"/>
    <property type="evidence" value="ECO:0007669"/>
    <property type="project" value="UniProtKB-SubCell"/>
</dbReference>
<evidence type="ECO:0000256" key="4">
    <source>
        <dbReference type="ARBA" id="ARBA00022723"/>
    </source>
</evidence>
<keyword evidence="8" id="KW-0227">DNA damage</keyword>
<dbReference type="InterPro" id="IPR033315">
    <property type="entry name" value="Fan1-like"/>
</dbReference>
<comment type="function">
    <text evidence="8">Nuclease required for the repair of DNA interstrand cross-links (ICL). Acts as a 5'-3' exonuclease that anchors at a cut end of DNA and cleaves DNA successively at every third nucleotide, allowing to excise an ICL from one strand through flanking incisions.</text>
</comment>
<keyword evidence="7 8" id="KW-0464">Manganese</keyword>
<keyword evidence="5 8" id="KW-0378">Hydrolase</keyword>
<dbReference type="GO" id="GO:0070336">
    <property type="term" value="F:flap-structured DNA binding"/>
    <property type="evidence" value="ECO:0007669"/>
    <property type="project" value="TreeGrafter"/>
</dbReference>
<dbReference type="GO" id="GO:0008409">
    <property type="term" value="F:5'-3' exonuclease activity"/>
    <property type="evidence" value="ECO:0007669"/>
    <property type="project" value="TreeGrafter"/>
</dbReference>
<evidence type="ECO:0000256" key="1">
    <source>
        <dbReference type="ARBA" id="ARBA00000983"/>
    </source>
</evidence>
<organism evidence="11">
    <name type="scientific">Dunaliella tertiolecta</name>
    <name type="common">Green alga</name>
    <dbReference type="NCBI Taxonomy" id="3047"/>
    <lineage>
        <taxon>Eukaryota</taxon>
        <taxon>Viridiplantae</taxon>
        <taxon>Chlorophyta</taxon>
        <taxon>core chlorophytes</taxon>
        <taxon>Chlorophyceae</taxon>
        <taxon>CS clade</taxon>
        <taxon>Chlamydomonadales</taxon>
        <taxon>Dunaliellaceae</taxon>
        <taxon>Dunaliella</taxon>
    </lineage>
</organism>
<dbReference type="EC" id="3.1.4.1" evidence="8"/>
<evidence type="ECO:0000313" key="11">
    <source>
        <dbReference type="EMBL" id="CAE0494027.1"/>
    </source>
</evidence>
<keyword evidence="4 8" id="KW-0479">Metal-binding</keyword>
<dbReference type="SMART" id="SM00990">
    <property type="entry name" value="VRR_NUC"/>
    <property type="match status" value="1"/>
</dbReference>
<dbReference type="GO" id="GO:0004528">
    <property type="term" value="F:phosphodiesterase I activity"/>
    <property type="evidence" value="ECO:0007669"/>
    <property type="project" value="UniProtKB-EC"/>
</dbReference>
<protein>
    <recommendedName>
        <fullName evidence="8">Fanconi-associated nuclease</fullName>
        <ecNumber evidence="8">3.1.4.1</ecNumber>
    </recommendedName>
</protein>
<sequence>MVTIDLTCDSPVAAAPAAAPGGTNSHAAPAAAAPVNQQTHAPPLPCDQGACEAPAGACKALTSQVQGPGEPVVTPPSFLARFSAGWVMAGMATVGVSLAEKERNYSQAIAVLRALLRGSACPGRRGDWWIRLSIDIEHTKDDEAALLAAEAALKDPWVKLGDRLDLQRRVLRLGRPPRRWKRPNWATSVLTDPPEIVIEAKPLASNLGIKSRFYSLVDDSTQLGVEELALEWYASEAGGKWQGLHCEGGIWATLFGLLMWDIIFAPGIPDVFRTKFQTAPLDLGTEAFYEPRRNQIEARLQEIASGAAPDLLTSCWSQHKGRWCAGVNWDRTPLPELLDICRCVGGLGLSVVCRLLAEDYSGWRGGAPDLLLWRPEHGDARVSEVKGPRDRLSESQRVWLKALAAVDVRAEVLRVREPTNGPGGKKQRRK</sequence>
<evidence type="ECO:0000256" key="7">
    <source>
        <dbReference type="ARBA" id="ARBA00023211"/>
    </source>
</evidence>
<keyword evidence="3 8" id="KW-0540">Nuclease</keyword>
<dbReference type="InterPro" id="IPR049126">
    <property type="entry name" value="FAN1-like_TPR"/>
</dbReference>
<evidence type="ECO:0000256" key="8">
    <source>
        <dbReference type="RuleBase" id="RU365033"/>
    </source>
</evidence>
<evidence type="ECO:0000256" key="5">
    <source>
        <dbReference type="ARBA" id="ARBA00022801"/>
    </source>
</evidence>
<gene>
    <name evidence="11" type="ORF">DTER00134_LOCUS9100</name>
</gene>
<dbReference type="Pfam" id="PF21170">
    <property type="entry name" value="FAN1_TPR"/>
    <property type="match status" value="1"/>
</dbReference>
<evidence type="ECO:0000256" key="2">
    <source>
        <dbReference type="ARBA" id="ARBA00005533"/>
    </source>
</evidence>
<dbReference type="Pfam" id="PF08774">
    <property type="entry name" value="VRR_NUC"/>
    <property type="match status" value="1"/>
</dbReference>
<name>A0A7S3VN03_DUNTE</name>
<dbReference type="GO" id="GO:0036297">
    <property type="term" value="P:interstrand cross-link repair"/>
    <property type="evidence" value="ECO:0007669"/>
    <property type="project" value="InterPro"/>
</dbReference>